<dbReference type="Proteomes" id="UP000753802">
    <property type="component" value="Unassembled WGS sequence"/>
</dbReference>
<keyword evidence="6 11" id="KW-0798">TonB box</keyword>
<gene>
    <name evidence="15" type="ORF">GWC95_03350</name>
</gene>
<evidence type="ECO:0000256" key="2">
    <source>
        <dbReference type="ARBA" id="ARBA00022448"/>
    </source>
</evidence>
<accession>A0ABW9ZS99</accession>
<evidence type="ECO:0000256" key="1">
    <source>
        <dbReference type="ARBA" id="ARBA00004571"/>
    </source>
</evidence>
<dbReference type="SUPFAM" id="SSF56935">
    <property type="entry name" value="Porins"/>
    <property type="match status" value="1"/>
</dbReference>
<evidence type="ECO:0000256" key="5">
    <source>
        <dbReference type="ARBA" id="ARBA00022729"/>
    </source>
</evidence>
<evidence type="ECO:0000256" key="3">
    <source>
        <dbReference type="ARBA" id="ARBA00022452"/>
    </source>
</evidence>
<dbReference type="Gene3D" id="2.170.130.10">
    <property type="entry name" value="TonB-dependent receptor, plug domain"/>
    <property type="match status" value="1"/>
</dbReference>
<dbReference type="EMBL" id="JAACJS010000002">
    <property type="protein sequence ID" value="NCI48943.1"/>
    <property type="molecule type" value="Genomic_DNA"/>
</dbReference>
<dbReference type="Pfam" id="PF07715">
    <property type="entry name" value="Plug"/>
    <property type="match status" value="1"/>
</dbReference>
<evidence type="ECO:0000313" key="15">
    <source>
        <dbReference type="EMBL" id="NCI48943.1"/>
    </source>
</evidence>
<evidence type="ECO:0000313" key="16">
    <source>
        <dbReference type="Proteomes" id="UP000753802"/>
    </source>
</evidence>
<dbReference type="Gene3D" id="2.40.170.20">
    <property type="entry name" value="TonB-dependent receptor, beta-barrel domain"/>
    <property type="match status" value="1"/>
</dbReference>
<organism evidence="15 16">
    <name type="scientific">Sediminibacterium roseum</name>
    <dbReference type="NCBI Taxonomy" id="1978412"/>
    <lineage>
        <taxon>Bacteria</taxon>
        <taxon>Pseudomonadati</taxon>
        <taxon>Bacteroidota</taxon>
        <taxon>Chitinophagia</taxon>
        <taxon>Chitinophagales</taxon>
        <taxon>Chitinophagaceae</taxon>
        <taxon>Sediminibacterium</taxon>
    </lineage>
</organism>
<dbReference type="InterPro" id="IPR039426">
    <property type="entry name" value="TonB-dep_rcpt-like"/>
</dbReference>
<feature type="chain" id="PRO_5045381637" evidence="12">
    <location>
        <begin position="21"/>
        <end position="692"/>
    </location>
</feature>
<evidence type="ECO:0000256" key="4">
    <source>
        <dbReference type="ARBA" id="ARBA00022692"/>
    </source>
</evidence>
<dbReference type="Pfam" id="PF00593">
    <property type="entry name" value="TonB_dep_Rec_b-barrel"/>
    <property type="match status" value="1"/>
</dbReference>
<comment type="similarity">
    <text evidence="10 11">Belongs to the TonB-dependent receptor family.</text>
</comment>
<dbReference type="RefSeq" id="WP_161817249.1">
    <property type="nucleotide sequence ID" value="NZ_JAACJS010000002.1"/>
</dbReference>
<dbReference type="CDD" id="cd01347">
    <property type="entry name" value="ligand_gated_channel"/>
    <property type="match status" value="1"/>
</dbReference>
<sequence length="692" mass="76714">MYQKQLLLILFTFAGGFVLAQQKDTASFTELDEVVVTATKTERKLSNVAVPVKVISGKTIQQSGSLRLNNILQEQPGLYITNSFGNGVQVQGLSPDYVLILVDGEPLVGRNGGVLDLNRITVNNIKKIEIVKGPSSSLYGSEAMGGVINIITQNASNSALDASLRYAKYSSIDANLSGSFKHKGFSFSAFGNRNSSDGFSNSNATVGKTVNPFYNYTGQVKIQQEFSANLKAGLGFRYFYEKQNDLYSTGSDIAYGNPDIKEYNLAPFVSYKVNANLRTTIRTYFSQFQSEAKDYLKSNNSLYYDDFFQQRFSRVESQTDLNIGSSNNLSAGGGYTWERLNTNRYSGIRTNHIAYVFLQDEHRFSGKLTAIAGIRYDDNAAYASRLSPKLALRYKADSKLALTASYGAGFKAPDFRQLYLNFTNNAAGGYTVYGANEITFAQLEQQKTAGILADISAFGYQLQLLKPEYSTGLNVGATYQFSRKLGIKLNVFRNDISNLIVTRIIATKTTGAPVYSYFNVNSAFTEGAESEVTYHFTKNLRAEAGYQFMITADKEVLRQIKAGQLYGKKQGSLVSEEVKRNEYGGLTDRSKHMANLKFFYEKSNWFATARAVYRGRWGVADKDGNLILNRDDEYAKAMLQLNLSAGIHFKNGLGIKAGVDNLLNYQDKVYQANQPGITCYATVSYALNNPNK</sequence>
<evidence type="ECO:0000256" key="10">
    <source>
        <dbReference type="PROSITE-ProRule" id="PRU01360"/>
    </source>
</evidence>
<proteinExistence type="inferred from homology"/>
<keyword evidence="9 10" id="KW-0998">Cell outer membrane</keyword>
<keyword evidence="2 10" id="KW-0813">Transport</keyword>
<protein>
    <submittedName>
        <fullName evidence="15">TonB-dependent receptor</fullName>
    </submittedName>
</protein>
<evidence type="ECO:0000256" key="6">
    <source>
        <dbReference type="ARBA" id="ARBA00023077"/>
    </source>
</evidence>
<name>A0ABW9ZS99_9BACT</name>
<evidence type="ECO:0000256" key="11">
    <source>
        <dbReference type="RuleBase" id="RU003357"/>
    </source>
</evidence>
<dbReference type="InterPro" id="IPR037066">
    <property type="entry name" value="Plug_dom_sf"/>
</dbReference>
<keyword evidence="8 15" id="KW-0675">Receptor</keyword>
<evidence type="ECO:0000256" key="12">
    <source>
        <dbReference type="SAM" id="SignalP"/>
    </source>
</evidence>
<keyword evidence="3 10" id="KW-1134">Transmembrane beta strand</keyword>
<keyword evidence="16" id="KW-1185">Reference proteome</keyword>
<keyword evidence="4 10" id="KW-0812">Transmembrane</keyword>
<reference evidence="15 16" key="1">
    <citation type="submission" date="2020-01" db="EMBL/GenBank/DDBJ databases">
        <title>Genome analysis.</title>
        <authorList>
            <person name="Wu S."/>
            <person name="Wang G."/>
        </authorList>
    </citation>
    <scope>NUCLEOTIDE SEQUENCE [LARGE SCALE GENOMIC DNA]</scope>
    <source>
        <strain evidence="15 16">SYL130</strain>
    </source>
</reference>
<feature type="signal peptide" evidence="12">
    <location>
        <begin position="1"/>
        <end position="20"/>
    </location>
</feature>
<evidence type="ECO:0000259" key="14">
    <source>
        <dbReference type="Pfam" id="PF07715"/>
    </source>
</evidence>
<feature type="domain" description="TonB-dependent receptor-like beta-barrel" evidence="13">
    <location>
        <begin position="198"/>
        <end position="662"/>
    </location>
</feature>
<dbReference type="InterPro" id="IPR012910">
    <property type="entry name" value="Plug_dom"/>
</dbReference>
<keyword evidence="7 10" id="KW-0472">Membrane</keyword>
<evidence type="ECO:0000256" key="9">
    <source>
        <dbReference type="ARBA" id="ARBA00023237"/>
    </source>
</evidence>
<evidence type="ECO:0000256" key="7">
    <source>
        <dbReference type="ARBA" id="ARBA00023136"/>
    </source>
</evidence>
<comment type="caution">
    <text evidence="15">The sequence shown here is derived from an EMBL/GenBank/DDBJ whole genome shotgun (WGS) entry which is preliminary data.</text>
</comment>
<keyword evidence="5 12" id="KW-0732">Signal</keyword>
<comment type="subcellular location">
    <subcellularLocation>
        <location evidence="1 10">Cell outer membrane</location>
        <topology evidence="1 10">Multi-pass membrane protein</topology>
    </subcellularLocation>
</comment>
<dbReference type="InterPro" id="IPR036942">
    <property type="entry name" value="Beta-barrel_TonB_sf"/>
</dbReference>
<evidence type="ECO:0000256" key="8">
    <source>
        <dbReference type="ARBA" id="ARBA00023170"/>
    </source>
</evidence>
<dbReference type="PANTHER" id="PTHR30069">
    <property type="entry name" value="TONB-DEPENDENT OUTER MEMBRANE RECEPTOR"/>
    <property type="match status" value="1"/>
</dbReference>
<evidence type="ECO:0000259" key="13">
    <source>
        <dbReference type="Pfam" id="PF00593"/>
    </source>
</evidence>
<dbReference type="PANTHER" id="PTHR30069:SF29">
    <property type="entry name" value="HEMOGLOBIN AND HEMOGLOBIN-HAPTOGLOBIN-BINDING PROTEIN 1-RELATED"/>
    <property type="match status" value="1"/>
</dbReference>
<feature type="domain" description="TonB-dependent receptor plug" evidence="14">
    <location>
        <begin position="45"/>
        <end position="147"/>
    </location>
</feature>
<dbReference type="PROSITE" id="PS52016">
    <property type="entry name" value="TONB_DEPENDENT_REC_3"/>
    <property type="match status" value="1"/>
</dbReference>
<dbReference type="InterPro" id="IPR000531">
    <property type="entry name" value="Beta-barrel_TonB"/>
</dbReference>